<dbReference type="Proteomes" id="UP000027222">
    <property type="component" value="Unassembled WGS sequence"/>
</dbReference>
<keyword evidence="1" id="KW-0812">Transmembrane</keyword>
<evidence type="ECO:0000256" key="1">
    <source>
        <dbReference type="SAM" id="Phobius"/>
    </source>
</evidence>
<dbReference type="HOGENOM" id="CLU_2979241_0_0_1"/>
<sequence>MLLAWPFTPFLSFGVVVDVVALPLSCLLFWLYFILLSIPRSILTATADKASLTGAFDV</sequence>
<feature type="transmembrane region" description="Helical" evidence="1">
    <location>
        <begin position="12"/>
        <end position="35"/>
    </location>
</feature>
<keyword evidence="1" id="KW-0472">Membrane</keyword>
<evidence type="ECO:0000313" key="3">
    <source>
        <dbReference type="Proteomes" id="UP000027222"/>
    </source>
</evidence>
<keyword evidence="1" id="KW-1133">Transmembrane helix</keyword>
<name>A0A067TGK5_GALM3</name>
<protein>
    <submittedName>
        <fullName evidence="2">Uncharacterized protein</fullName>
    </submittedName>
</protein>
<keyword evidence="3" id="KW-1185">Reference proteome</keyword>
<accession>A0A067TGK5</accession>
<gene>
    <name evidence="2" type="ORF">GALMADRAFT_1302116</name>
</gene>
<dbReference type="EMBL" id="KL142375">
    <property type="protein sequence ID" value="KDR78113.1"/>
    <property type="molecule type" value="Genomic_DNA"/>
</dbReference>
<dbReference type="AlphaFoldDB" id="A0A067TGK5"/>
<reference evidence="3" key="1">
    <citation type="journal article" date="2014" name="Proc. Natl. Acad. Sci. U.S.A.">
        <title>Extensive sampling of basidiomycete genomes demonstrates inadequacy of the white-rot/brown-rot paradigm for wood decay fungi.</title>
        <authorList>
            <person name="Riley R."/>
            <person name="Salamov A.A."/>
            <person name="Brown D.W."/>
            <person name="Nagy L.G."/>
            <person name="Floudas D."/>
            <person name="Held B.W."/>
            <person name="Levasseur A."/>
            <person name="Lombard V."/>
            <person name="Morin E."/>
            <person name="Otillar R."/>
            <person name="Lindquist E.A."/>
            <person name="Sun H."/>
            <person name="LaButti K.M."/>
            <person name="Schmutz J."/>
            <person name="Jabbour D."/>
            <person name="Luo H."/>
            <person name="Baker S.E."/>
            <person name="Pisabarro A.G."/>
            <person name="Walton J.D."/>
            <person name="Blanchette R.A."/>
            <person name="Henrissat B."/>
            <person name="Martin F."/>
            <person name="Cullen D."/>
            <person name="Hibbett D.S."/>
            <person name="Grigoriev I.V."/>
        </authorList>
    </citation>
    <scope>NUCLEOTIDE SEQUENCE [LARGE SCALE GENOMIC DNA]</scope>
    <source>
        <strain evidence="3">CBS 339.88</strain>
    </source>
</reference>
<proteinExistence type="predicted"/>
<evidence type="ECO:0000313" key="2">
    <source>
        <dbReference type="EMBL" id="KDR78113.1"/>
    </source>
</evidence>
<organism evidence="2 3">
    <name type="scientific">Galerina marginata (strain CBS 339.88)</name>
    <dbReference type="NCBI Taxonomy" id="685588"/>
    <lineage>
        <taxon>Eukaryota</taxon>
        <taxon>Fungi</taxon>
        <taxon>Dikarya</taxon>
        <taxon>Basidiomycota</taxon>
        <taxon>Agaricomycotina</taxon>
        <taxon>Agaricomycetes</taxon>
        <taxon>Agaricomycetidae</taxon>
        <taxon>Agaricales</taxon>
        <taxon>Agaricineae</taxon>
        <taxon>Strophariaceae</taxon>
        <taxon>Galerina</taxon>
    </lineage>
</organism>